<feature type="region of interest" description="Disordered" evidence="1">
    <location>
        <begin position="43"/>
        <end position="67"/>
    </location>
</feature>
<name>A0ABR4IJX0_9EURO</name>
<evidence type="ECO:0000256" key="1">
    <source>
        <dbReference type="SAM" id="MobiDB-lite"/>
    </source>
</evidence>
<gene>
    <name evidence="2" type="ORF">BDW59DRAFT_143695</name>
</gene>
<keyword evidence="3" id="KW-1185">Reference proteome</keyword>
<accession>A0ABR4IJX0</accession>
<comment type="caution">
    <text evidence="2">The sequence shown here is derived from an EMBL/GenBank/DDBJ whole genome shotgun (WGS) entry which is preliminary data.</text>
</comment>
<feature type="region of interest" description="Disordered" evidence="1">
    <location>
        <begin position="1"/>
        <end position="20"/>
    </location>
</feature>
<proteinExistence type="predicted"/>
<evidence type="ECO:0000313" key="2">
    <source>
        <dbReference type="EMBL" id="KAL2828048.1"/>
    </source>
</evidence>
<sequence>MGRGQRLLMRERERRRRRRREEEWWGRRTTKIWQRGWTDATTWSPPLIPPRPHRADRRGKATSSRKMRRQNIEWVDYCQLGFPVGAAG</sequence>
<protein>
    <submittedName>
        <fullName evidence="2">Uncharacterized protein</fullName>
    </submittedName>
</protein>
<dbReference type="EMBL" id="JBFXLS010000022">
    <property type="protein sequence ID" value="KAL2828048.1"/>
    <property type="molecule type" value="Genomic_DNA"/>
</dbReference>
<reference evidence="2 3" key="1">
    <citation type="submission" date="2024-07" db="EMBL/GenBank/DDBJ databases">
        <title>Section-level genome sequencing and comparative genomics of Aspergillus sections Usti and Cavernicolus.</title>
        <authorList>
            <consortium name="Lawrence Berkeley National Laboratory"/>
            <person name="Nybo J.L."/>
            <person name="Vesth T.C."/>
            <person name="Theobald S."/>
            <person name="Frisvad J.C."/>
            <person name="Larsen T.O."/>
            <person name="Kjaerboelling I."/>
            <person name="Rothschild-Mancinelli K."/>
            <person name="Lyhne E.K."/>
            <person name="Kogle M.E."/>
            <person name="Barry K."/>
            <person name="Clum A."/>
            <person name="Na H."/>
            <person name="Ledsgaard L."/>
            <person name="Lin J."/>
            <person name="Lipzen A."/>
            <person name="Kuo A."/>
            <person name="Riley R."/>
            <person name="Mondo S."/>
            <person name="LaButti K."/>
            <person name="Haridas S."/>
            <person name="Pangalinan J."/>
            <person name="Salamov A.A."/>
            <person name="Simmons B.A."/>
            <person name="Magnuson J.K."/>
            <person name="Chen J."/>
            <person name="Drula E."/>
            <person name="Henrissat B."/>
            <person name="Wiebenga A."/>
            <person name="Lubbers R.J."/>
            <person name="Gomes A.C."/>
            <person name="Makela M.R."/>
            <person name="Stajich J."/>
            <person name="Grigoriev I.V."/>
            <person name="Mortensen U.H."/>
            <person name="De vries R.P."/>
            <person name="Baker S.E."/>
            <person name="Andersen M.R."/>
        </authorList>
    </citation>
    <scope>NUCLEOTIDE SEQUENCE [LARGE SCALE GENOMIC DNA]</scope>
    <source>
        <strain evidence="2 3">CBS 600.67</strain>
    </source>
</reference>
<dbReference type="Proteomes" id="UP001610335">
    <property type="component" value="Unassembled WGS sequence"/>
</dbReference>
<organism evidence="2 3">
    <name type="scientific">Aspergillus cavernicola</name>
    <dbReference type="NCBI Taxonomy" id="176166"/>
    <lineage>
        <taxon>Eukaryota</taxon>
        <taxon>Fungi</taxon>
        <taxon>Dikarya</taxon>
        <taxon>Ascomycota</taxon>
        <taxon>Pezizomycotina</taxon>
        <taxon>Eurotiomycetes</taxon>
        <taxon>Eurotiomycetidae</taxon>
        <taxon>Eurotiales</taxon>
        <taxon>Aspergillaceae</taxon>
        <taxon>Aspergillus</taxon>
        <taxon>Aspergillus subgen. Nidulantes</taxon>
    </lineage>
</organism>
<evidence type="ECO:0000313" key="3">
    <source>
        <dbReference type="Proteomes" id="UP001610335"/>
    </source>
</evidence>